<dbReference type="Proteomes" id="UP001497497">
    <property type="component" value="Unassembled WGS sequence"/>
</dbReference>
<proteinExistence type="predicted"/>
<name>A0AAV2I9X7_LYMST</name>
<feature type="non-terminal residue" evidence="1">
    <location>
        <position position="1"/>
    </location>
</feature>
<accession>A0AAV2I9X7</accession>
<evidence type="ECO:0008006" key="3">
    <source>
        <dbReference type="Google" id="ProtNLM"/>
    </source>
</evidence>
<evidence type="ECO:0000313" key="1">
    <source>
        <dbReference type="EMBL" id="CAL1542360.1"/>
    </source>
</evidence>
<dbReference type="AlphaFoldDB" id="A0AAV2I9X7"/>
<organism evidence="1 2">
    <name type="scientific">Lymnaea stagnalis</name>
    <name type="common">Great pond snail</name>
    <name type="synonym">Helix stagnalis</name>
    <dbReference type="NCBI Taxonomy" id="6523"/>
    <lineage>
        <taxon>Eukaryota</taxon>
        <taxon>Metazoa</taxon>
        <taxon>Spiralia</taxon>
        <taxon>Lophotrochozoa</taxon>
        <taxon>Mollusca</taxon>
        <taxon>Gastropoda</taxon>
        <taxon>Heterobranchia</taxon>
        <taxon>Euthyneura</taxon>
        <taxon>Panpulmonata</taxon>
        <taxon>Hygrophila</taxon>
        <taxon>Lymnaeoidea</taxon>
        <taxon>Lymnaeidae</taxon>
        <taxon>Lymnaea</taxon>
    </lineage>
</organism>
<sequence length="53" mass="6152">QGNLVRRHSLKEVDFIVNNALLREFEEIRDISHPNLLRVVGAWLEGDKKVIIT</sequence>
<keyword evidence="2" id="KW-1185">Reference proteome</keyword>
<reference evidence="1 2" key="1">
    <citation type="submission" date="2024-04" db="EMBL/GenBank/DDBJ databases">
        <authorList>
            <consortium name="Genoscope - CEA"/>
            <person name="William W."/>
        </authorList>
    </citation>
    <scope>NUCLEOTIDE SEQUENCE [LARGE SCALE GENOMIC DNA]</scope>
</reference>
<gene>
    <name evidence="1" type="ORF">GSLYS_00015954001</name>
</gene>
<evidence type="ECO:0000313" key="2">
    <source>
        <dbReference type="Proteomes" id="UP001497497"/>
    </source>
</evidence>
<protein>
    <recommendedName>
        <fullName evidence="3">Protein kinase domain-containing protein</fullName>
    </recommendedName>
</protein>
<feature type="non-terminal residue" evidence="1">
    <location>
        <position position="53"/>
    </location>
</feature>
<dbReference type="EMBL" id="CAXITT010000482">
    <property type="protein sequence ID" value="CAL1542360.1"/>
    <property type="molecule type" value="Genomic_DNA"/>
</dbReference>
<comment type="caution">
    <text evidence="1">The sequence shown here is derived from an EMBL/GenBank/DDBJ whole genome shotgun (WGS) entry which is preliminary data.</text>
</comment>